<organism evidence="4">
    <name type="scientific">uncultured Thermomicrobiales bacterium</name>
    <dbReference type="NCBI Taxonomy" id="1645740"/>
    <lineage>
        <taxon>Bacteria</taxon>
        <taxon>Pseudomonadati</taxon>
        <taxon>Thermomicrobiota</taxon>
        <taxon>Thermomicrobia</taxon>
        <taxon>Thermomicrobiales</taxon>
        <taxon>environmental samples</taxon>
    </lineage>
</organism>
<dbReference type="EMBL" id="CADCWN010000402">
    <property type="protein sequence ID" value="CAA9590439.1"/>
    <property type="molecule type" value="Genomic_DNA"/>
</dbReference>
<feature type="domain" description="D-apionate lactonase TIM barrel" evidence="2">
    <location>
        <begin position="261"/>
        <end position="547"/>
    </location>
</feature>
<gene>
    <name evidence="4" type="ORF">AVDCRST_MAG18-5034</name>
</gene>
<dbReference type="InterPro" id="IPR058787">
    <property type="entry name" value="ApnL_M"/>
</dbReference>
<feature type="domain" description="D-apionate lactonase C-terminal" evidence="3">
    <location>
        <begin position="559"/>
        <end position="642"/>
    </location>
</feature>
<evidence type="ECO:0000259" key="2">
    <source>
        <dbReference type="Pfam" id="PF25838"/>
    </source>
</evidence>
<feature type="domain" description="D-apionate lactonase N-terminal" evidence="1">
    <location>
        <begin position="9"/>
        <end position="232"/>
    </location>
</feature>
<proteinExistence type="predicted"/>
<evidence type="ECO:0000313" key="4">
    <source>
        <dbReference type="EMBL" id="CAA9590439.1"/>
    </source>
</evidence>
<dbReference type="InterPro" id="IPR058788">
    <property type="entry name" value="ApnL_N"/>
</dbReference>
<dbReference type="AlphaFoldDB" id="A0A6N3IPH7"/>
<dbReference type="Pfam" id="PF25839">
    <property type="entry name" value="Apionate_lact_C"/>
    <property type="match status" value="1"/>
</dbReference>
<sequence length="648" mass="68451">MLSLNVLRWGSEIEQAPPLPLRAGPLTLLYEAGELRAVRFGEREVLRRVYVAVRDRNWGTILPTFSEVRIERGDDRFAIDFLAEHREGSIDFAWRGTISGDVTGTLRFAMDGAARSTFLRNRIGFCVLHPPGPCAGRPCVVETDDGAMIEGHFPRQIAPEQPFREMRAIGHEVAPGVRAEVRFAGDLFEMEDQRNWTDDSYKTYCTPLRLPFPVEVLAGTRIEQAVTLTLSGAPGSAPGVEGDGPLAVTIGTGAVGALPALGLGLASHGQVLSARQVARLHALHLAHLRVDLPLTEEGWRETLRRATDEAAALGVALEVALFLSPEGAGAELVALAAALGAAPPPIARWLVFNTAEKVTSARTVGLARAALAGVAPGAAFGGGTNAYFTELNRERPDPATLDLAAYSINPQVHAFDDTSLVETLACQPTTVASARQFLGDLPLAISPVTLRPRFNPNATAAAEGSDSVGLPFAVDPRQTSLFGAAWTVGSLAALAASGVASATYYETTGPRGVMETAAGSPWPDFPSIPGGVFPLYHILADVGEFAGGAVLRATTDDPLGAAALALRAGERVRILVANLRPVRQQIALSLPVERARVRTLDETNAEAAIRAPEGFRTARGEVVPAAGGTLILDLLPYAVARVDVGGEG</sequence>
<dbReference type="InterPro" id="IPR058789">
    <property type="entry name" value="ApnL_C"/>
</dbReference>
<evidence type="ECO:0000259" key="1">
    <source>
        <dbReference type="Pfam" id="PF25837"/>
    </source>
</evidence>
<reference evidence="4" key="1">
    <citation type="submission" date="2020-02" db="EMBL/GenBank/DDBJ databases">
        <authorList>
            <person name="Meier V. D."/>
        </authorList>
    </citation>
    <scope>NUCLEOTIDE SEQUENCE</scope>
    <source>
        <strain evidence="4">AVDCRST_MAG18</strain>
    </source>
</reference>
<accession>A0A6N3IPH7</accession>
<dbReference type="Pfam" id="PF25837">
    <property type="entry name" value="Apionate_lact_N"/>
    <property type="match status" value="1"/>
</dbReference>
<protein>
    <submittedName>
        <fullName evidence="4">Uncharacterized protein</fullName>
    </submittedName>
</protein>
<evidence type="ECO:0000259" key="3">
    <source>
        <dbReference type="Pfam" id="PF25839"/>
    </source>
</evidence>
<dbReference type="Pfam" id="PF25838">
    <property type="entry name" value="Apionate_lact_M"/>
    <property type="match status" value="1"/>
</dbReference>
<name>A0A6N3IPH7_9BACT</name>